<evidence type="ECO:0000313" key="7">
    <source>
        <dbReference type="Proteomes" id="UP001530400"/>
    </source>
</evidence>
<accession>A0ABD3PQL4</accession>
<keyword evidence="7" id="KW-1185">Reference proteome</keyword>
<keyword evidence="1" id="KW-0808">Transferase</keyword>
<evidence type="ECO:0008006" key="8">
    <source>
        <dbReference type="Google" id="ProtNLM"/>
    </source>
</evidence>
<dbReference type="PANTHER" id="PTHR11675:SF126">
    <property type="entry name" value="RICIN B LECTIN DOMAIN-CONTAINING PROTEIN"/>
    <property type="match status" value="1"/>
</dbReference>
<name>A0ABD3PQL4_9STRA</name>
<feature type="domain" description="Glycosyltransferase 2-like" evidence="4">
    <location>
        <begin position="203"/>
        <end position="340"/>
    </location>
</feature>
<dbReference type="Proteomes" id="UP001530400">
    <property type="component" value="Unassembled WGS sequence"/>
</dbReference>
<sequence length="1157" mass="130889">MPPPSLHHHRRPHTHAQRTTKRLLLLSFSALTILGMTFYLRALSSLSGGFEDRMEKQAKMLSLLSTKKGGSAATKRMKGGGGQRGGNKAKGSLRDALSPVDEEDSYDDQDDYNEDTDAQVTTVGGKDGKGKETIKPPPTPPWHIVSDPDDSFERIYIPPSSRKAYKHLRDLTKDVNKGQGIKHFFNPMCRHYRFNETMLPTVSVIMTTQNEPDDWVSISVESILARTPPELLVDVIVVDDNGIPGKHGLPDNIRRNVDEKEWDYIKSLSPKVSVIQHENREGCARSRLSGARAAKGEVLMFVDSHVEMLSSTWYHHLAIAIVEEPRTIAMQTIDVIDDLGSKDYGAGAGPLQFGIISNEFWFGYQVDRFGDYMDPLYPQNFTKEEIQQRKKFKYQAEAPGNRFPYETPFGPGSLFAIRADEFWRLGGYDEGLYVWGGENTELAFKIWMCGGRMLMVPCSRVGHMYRQHKEKDGRGALTRWPPDLPQEMTDRLGCAYKNGTYTGKFIVLKHPADNFTRITTRNNLRVMETWVGDHPAKKMYYKRMFGQEELKPEFQKFIDEWKVDPVAQKQVRLKKENKCHDFEWWDKYVMMRLTGRHHPWHIDNKKYQQVNCGNHKAKNCGLCPQDKGASFCHGDCAWCGATETCIEYDDAQKPECKKKPTTTTKPPPPKEEKKIQRALVPAGFDGHKMTISVVLPCGFEHEFFERTAMSVFEETPDGILKEIVIVDDASAPPLNELWDEAEAAKYNVKYVRLDSPAGLIGAKQAGAEAATGDIIVFFDCHVKPAKDYWVPYLKNIHENYKRVVIPVITNLNVDTWEEFNRPAAGGGMSKCYLTFDAEFKWTTDDTPNVPIMSGGLLAISRKWFFEIGGYDKSMLGWGGENLDQSLRIWTCGGEIVSAPDSFVAHMWRDGTEKTKAKYKLGAGDAAKNQARAVKAHMGPWFDKTLTFPKYSVFKDKDLDTSVITDVTQKHGCHDFQWYLDKFSYIYRDAGVIPKEVFQLEATSGKCLKLKKMQWTNYGTPDDLVLADCIEGSTIETKSQYWHLANRKEDGKCCGGIRAWNTDQCIDGRSPKATEGDVPTYGCDLAGGLETSLKPKEGSSDEYLLALGKGQEHGKLCLSTKDSRPIIIECDNAITWKKRNPFTPLEFSLLSDEAKKNW</sequence>
<evidence type="ECO:0000256" key="3">
    <source>
        <dbReference type="SAM" id="MobiDB-lite"/>
    </source>
</evidence>
<evidence type="ECO:0000256" key="2">
    <source>
        <dbReference type="ARBA" id="ARBA00023157"/>
    </source>
</evidence>
<reference evidence="6 7" key="1">
    <citation type="submission" date="2024-10" db="EMBL/GenBank/DDBJ databases">
        <title>Updated reference genomes for cyclostephanoid diatoms.</title>
        <authorList>
            <person name="Roberts W.R."/>
            <person name="Alverson A.J."/>
        </authorList>
    </citation>
    <scope>NUCLEOTIDE SEQUENCE [LARGE SCALE GENOMIC DNA]</scope>
    <source>
        <strain evidence="6 7">AJA010-31</strain>
    </source>
</reference>
<feature type="domain" description="Glycosyltransferase 2-like" evidence="4">
    <location>
        <begin position="692"/>
        <end position="864"/>
    </location>
</feature>
<protein>
    <recommendedName>
        <fullName evidence="8">Polypeptide N-acetylgalactosaminyltransferase</fullName>
    </recommendedName>
</protein>
<dbReference type="PANTHER" id="PTHR11675">
    <property type="entry name" value="N-ACETYLGALACTOSAMINYLTRANSFERASE"/>
    <property type="match status" value="1"/>
</dbReference>
<feature type="region of interest" description="Disordered" evidence="3">
    <location>
        <begin position="66"/>
        <end position="147"/>
    </location>
</feature>
<dbReference type="AlphaFoldDB" id="A0ABD3PQL4"/>
<evidence type="ECO:0000259" key="4">
    <source>
        <dbReference type="Pfam" id="PF00535"/>
    </source>
</evidence>
<dbReference type="GO" id="GO:0016740">
    <property type="term" value="F:transferase activity"/>
    <property type="evidence" value="ECO:0007669"/>
    <property type="project" value="UniProtKB-KW"/>
</dbReference>
<dbReference type="Pfam" id="PF00535">
    <property type="entry name" value="Glycos_transf_2"/>
    <property type="match status" value="2"/>
</dbReference>
<evidence type="ECO:0000313" key="6">
    <source>
        <dbReference type="EMBL" id="KAL3789586.1"/>
    </source>
</evidence>
<dbReference type="InterPro" id="IPR029044">
    <property type="entry name" value="Nucleotide-diphossugar_trans"/>
</dbReference>
<comment type="caution">
    <text evidence="6">The sequence shown here is derived from an EMBL/GenBank/DDBJ whole genome shotgun (WGS) entry which is preliminary data.</text>
</comment>
<dbReference type="PROSITE" id="PS50231">
    <property type="entry name" value="RICIN_B_LECTIN"/>
    <property type="match status" value="1"/>
</dbReference>
<evidence type="ECO:0000256" key="1">
    <source>
        <dbReference type="ARBA" id="ARBA00022679"/>
    </source>
</evidence>
<dbReference type="InterPro" id="IPR027791">
    <property type="entry name" value="Galactosyl_T_C"/>
</dbReference>
<feature type="compositionally biased region" description="Acidic residues" evidence="3">
    <location>
        <begin position="100"/>
        <end position="117"/>
    </location>
</feature>
<organism evidence="6 7">
    <name type="scientific">Cyclotella atomus</name>
    <dbReference type="NCBI Taxonomy" id="382360"/>
    <lineage>
        <taxon>Eukaryota</taxon>
        <taxon>Sar</taxon>
        <taxon>Stramenopiles</taxon>
        <taxon>Ochrophyta</taxon>
        <taxon>Bacillariophyta</taxon>
        <taxon>Coscinodiscophyceae</taxon>
        <taxon>Thalassiosirophycidae</taxon>
        <taxon>Stephanodiscales</taxon>
        <taxon>Stephanodiscaceae</taxon>
        <taxon>Cyclotella</taxon>
    </lineage>
</organism>
<proteinExistence type="predicted"/>
<dbReference type="SUPFAM" id="SSF53448">
    <property type="entry name" value="Nucleotide-diphospho-sugar transferases"/>
    <property type="match status" value="2"/>
</dbReference>
<evidence type="ECO:0000259" key="5">
    <source>
        <dbReference type="Pfam" id="PF02709"/>
    </source>
</evidence>
<gene>
    <name evidence="6" type="ORF">ACHAWO_009149</name>
</gene>
<dbReference type="Pfam" id="PF02709">
    <property type="entry name" value="Glyco_transf_7C"/>
    <property type="match status" value="1"/>
</dbReference>
<dbReference type="EMBL" id="JALLPJ020000519">
    <property type="protein sequence ID" value="KAL3789586.1"/>
    <property type="molecule type" value="Genomic_DNA"/>
</dbReference>
<feature type="domain" description="Galactosyltransferase C-terminal" evidence="5">
    <location>
        <begin position="392"/>
        <end position="466"/>
    </location>
</feature>
<dbReference type="InterPro" id="IPR001173">
    <property type="entry name" value="Glyco_trans_2-like"/>
</dbReference>
<dbReference type="Gene3D" id="3.90.550.10">
    <property type="entry name" value="Spore Coat Polysaccharide Biosynthesis Protein SpsA, Chain A"/>
    <property type="match status" value="2"/>
</dbReference>
<keyword evidence="2" id="KW-1015">Disulfide bond</keyword>